<comment type="caution">
    <text evidence="1">The sequence shown here is derived from an EMBL/GenBank/DDBJ whole genome shotgun (WGS) entry which is preliminary data.</text>
</comment>
<accession>A0A8K0E1X8</accession>
<dbReference type="PANTHER" id="PTHR36737:SF1">
    <property type="entry name" value="EXPRESSED PROTEIN"/>
    <property type="match status" value="1"/>
</dbReference>
<dbReference type="GO" id="GO:0009941">
    <property type="term" value="C:chloroplast envelope"/>
    <property type="evidence" value="ECO:0007669"/>
    <property type="project" value="TreeGrafter"/>
</dbReference>
<evidence type="ECO:0000313" key="1">
    <source>
        <dbReference type="EMBL" id="KAF3438811.1"/>
    </source>
</evidence>
<dbReference type="AlphaFoldDB" id="A0A8K0E1X8"/>
<name>A0A8K0E1X8_9ROSA</name>
<gene>
    <name evidence="1" type="ORF">FNV43_RR21576</name>
</gene>
<keyword evidence="2" id="KW-1185">Reference proteome</keyword>
<dbReference type="Proteomes" id="UP000796880">
    <property type="component" value="Unassembled WGS sequence"/>
</dbReference>
<sequence length="204" mass="22824">MQDRQRESRRRATASLGQTQNIPAGEDFRNAARGCIALHITPEIFESVKSVGFSRRCGWIDFDVVLDLVLGVSMDAIVELVGPDCIVSGQITPVGLFGLKIWPLDVNLKFLELVRRELKLVREVRCILYHRKPADGMLMDRSSCSSVGHGPASSKYSDRLFTFEFVLLLYADSKVESHADYFNVTVHLTLILLDESSSSPTYLS</sequence>
<dbReference type="PANTHER" id="PTHR36737">
    <property type="entry name" value="EXPRESSED PROTEIN"/>
    <property type="match status" value="1"/>
</dbReference>
<organism evidence="1 2">
    <name type="scientific">Rhamnella rubrinervis</name>
    <dbReference type="NCBI Taxonomy" id="2594499"/>
    <lineage>
        <taxon>Eukaryota</taxon>
        <taxon>Viridiplantae</taxon>
        <taxon>Streptophyta</taxon>
        <taxon>Embryophyta</taxon>
        <taxon>Tracheophyta</taxon>
        <taxon>Spermatophyta</taxon>
        <taxon>Magnoliopsida</taxon>
        <taxon>eudicotyledons</taxon>
        <taxon>Gunneridae</taxon>
        <taxon>Pentapetalae</taxon>
        <taxon>rosids</taxon>
        <taxon>fabids</taxon>
        <taxon>Rosales</taxon>
        <taxon>Rhamnaceae</taxon>
        <taxon>rhamnoid group</taxon>
        <taxon>Rhamneae</taxon>
        <taxon>Rhamnella</taxon>
    </lineage>
</organism>
<reference evidence="1" key="1">
    <citation type="submission" date="2020-03" db="EMBL/GenBank/DDBJ databases">
        <title>A high-quality chromosome-level genome assembly of a woody plant with both climbing and erect habits, Rhamnella rubrinervis.</title>
        <authorList>
            <person name="Lu Z."/>
            <person name="Yang Y."/>
            <person name="Zhu X."/>
            <person name="Sun Y."/>
        </authorList>
    </citation>
    <scope>NUCLEOTIDE SEQUENCE</scope>
    <source>
        <strain evidence="1">BYM</strain>
        <tissue evidence="1">Leaf</tissue>
    </source>
</reference>
<proteinExistence type="predicted"/>
<protein>
    <submittedName>
        <fullName evidence="1">Uncharacterized protein</fullName>
    </submittedName>
</protein>
<dbReference type="EMBL" id="VOIH02000009">
    <property type="protein sequence ID" value="KAF3438811.1"/>
    <property type="molecule type" value="Genomic_DNA"/>
</dbReference>
<evidence type="ECO:0000313" key="2">
    <source>
        <dbReference type="Proteomes" id="UP000796880"/>
    </source>
</evidence>